<sequence length="277" mass="31361">MSRQLSLDFDSLELTPSGATRNSQIGIDLRTVHLQGVALQYQLVRSRRRSIGLTVGENGLRVAAPSWVGMAQIESAIVTKFDWIVGKLSETAIRKEKMATAERNWQFGGRIPYMGLAIELCDGSRHSSGRRDQYWFEGDPLMPAEADRLWLRLPAQAQPQQIREMAQGWLQAQARHWFGLRLAAFEAQCGLKPTSWRLSNASGRWGSCNSQGRIGLNWRLIHFEKPVIDYVIAHELAHLKELNHSAAFWQTLKAIYPDYIRGHTLLKAHVPGQLPEL</sequence>
<dbReference type="AlphaFoldDB" id="A0A2R4XN86"/>
<dbReference type="InterPro" id="IPR002725">
    <property type="entry name" value="YgjP-like_metallopeptidase"/>
</dbReference>
<name>A0A2R4XN86_9BURK</name>
<dbReference type="Proteomes" id="UP000244571">
    <property type="component" value="Chromosome"/>
</dbReference>
<dbReference type="PANTHER" id="PTHR30399">
    <property type="entry name" value="UNCHARACTERIZED PROTEIN YGJP"/>
    <property type="match status" value="1"/>
</dbReference>
<keyword evidence="3" id="KW-1185">Reference proteome</keyword>
<accession>A0A2R4XN86</accession>
<proteinExistence type="predicted"/>
<evidence type="ECO:0000313" key="3">
    <source>
        <dbReference type="Proteomes" id="UP000244571"/>
    </source>
</evidence>
<dbReference type="InterPro" id="IPR053136">
    <property type="entry name" value="UTP_pyrophosphatase-like"/>
</dbReference>
<organism evidence="2 3">
    <name type="scientific">Orrella marina</name>
    <dbReference type="NCBI Taxonomy" id="2163011"/>
    <lineage>
        <taxon>Bacteria</taxon>
        <taxon>Pseudomonadati</taxon>
        <taxon>Pseudomonadota</taxon>
        <taxon>Betaproteobacteria</taxon>
        <taxon>Burkholderiales</taxon>
        <taxon>Alcaligenaceae</taxon>
        <taxon>Orrella</taxon>
    </lineage>
</organism>
<evidence type="ECO:0000259" key="1">
    <source>
        <dbReference type="Pfam" id="PF01863"/>
    </source>
</evidence>
<reference evidence="2 3" key="1">
    <citation type="submission" date="2018-04" db="EMBL/GenBank/DDBJ databases">
        <title>Bordetella sp. HZ20 isolated from seawater.</title>
        <authorList>
            <person name="Sun C."/>
        </authorList>
    </citation>
    <scope>NUCLEOTIDE SEQUENCE [LARGE SCALE GENOMIC DNA]</scope>
    <source>
        <strain evidence="2 3">HZ20</strain>
    </source>
</reference>
<protein>
    <submittedName>
        <fullName evidence="2">M48 family peptidase</fullName>
    </submittedName>
</protein>
<dbReference type="RefSeq" id="WP_108622693.1">
    <property type="nucleotide sequence ID" value="NZ_CP028901.1"/>
</dbReference>
<dbReference type="OrthoDB" id="9811177at2"/>
<dbReference type="Gene3D" id="3.30.2010.10">
    <property type="entry name" value="Metalloproteases ('zincins'), catalytic domain"/>
    <property type="match status" value="1"/>
</dbReference>
<dbReference type="PANTHER" id="PTHR30399:SF1">
    <property type="entry name" value="UTP PYROPHOSPHATASE"/>
    <property type="match status" value="1"/>
</dbReference>
<dbReference type="CDD" id="cd07344">
    <property type="entry name" value="M48_yhfN_like"/>
    <property type="match status" value="1"/>
</dbReference>
<dbReference type="Pfam" id="PF01863">
    <property type="entry name" value="YgjP-like"/>
    <property type="match status" value="1"/>
</dbReference>
<dbReference type="EMBL" id="CP028901">
    <property type="protein sequence ID" value="AWB35272.1"/>
    <property type="molecule type" value="Genomic_DNA"/>
</dbReference>
<gene>
    <name evidence="2" type="ORF">DBV39_17720</name>
</gene>
<evidence type="ECO:0000313" key="2">
    <source>
        <dbReference type="EMBL" id="AWB35272.1"/>
    </source>
</evidence>
<feature type="domain" description="YgjP-like metallopeptidase" evidence="1">
    <location>
        <begin position="49"/>
        <end position="269"/>
    </location>
</feature>
<dbReference type="KEGG" id="boz:DBV39_17720"/>